<name>A0AAI9UC78_9PEZI</name>
<protein>
    <submittedName>
        <fullName evidence="1">Uncharacterized protein</fullName>
    </submittedName>
</protein>
<gene>
    <name evidence="1" type="ORF">CCUS01_10599</name>
</gene>
<dbReference type="Proteomes" id="UP001239213">
    <property type="component" value="Unassembled WGS sequence"/>
</dbReference>
<organism evidence="1 2">
    <name type="scientific">Colletotrichum cuscutae</name>
    <dbReference type="NCBI Taxonomy" id="1209917"/>
    <lineage>
        <taxon>Eukaryota</taxon>
        <taxon>Fungi</taxon>
        <taxon>Dikarya</taxon>
        <taxon>Ascomycota</taxon>
        <taxon>Pezizomycotina</taxon>
        <taxon>Sordariomycetes</taxon>
        <taxon>Hypocreomycetidae</taxon>
        <taxon>Glomerellales</taxon>
        <taxon>Glomerellaceae</taxon>
        <taxon>Colletotrichum</taxon>
        <taxon>Colletotrichum acutatum species complex</taxon>
    </lineage>
</organism>
<accession>A0AAI9UC78</accession>
<dbReference type="AlphaFoldDB" id="A0AAI9UC78"/>
<comment type="caution">
    <text evidence="1">The sequence shown here is derived from an EMBL/GenBank/DDBJ whole genome shotgun (WGS) entry which is preliminary data.</text>
</comment>
<reference evidence="1" key="1">
    <citation type="submission" date="2016-11" db="EMBL/GenBank/DDBJ databases">
        <title>The genome sequence of Colletotrichum cuscutae.</title>
        <authorList>
            <person name="Baroncelli R."/>
        </authorList>
    </citation>
    <scope>NUCLEOTIDE SEQUENCE</scope>
    <source>
        <strain evidence="1">IMI 304802</strain>
    </source>
</reference>
<keyword evidence="2" id="KW-1185">Reference proteome</keyword>
<dbReference type="EMBL" id="MPDP01000292">
    <property type="protein sequence ID" value="KAK1454305.1"/>
    <property type="molecule type" value="Genomic_DNA"/>
</dbReference>
<sequence length="229" mass="24731">MALPLLACLTRLHAIQYIKPPRTSISPLILSGGFTKNRWFRVSLPSPGISFNQVWEDPREPQYRGNSFRTPGVQRPDALLARVAPPVGPLAHASPAPMQYIIPSRASGPMALVKFISSEVVNPASLLALGFQTLEVNPWSAVDMKLNDSILTRGFVLIPGLVQQSLSRASADLPATAFVTNCKPALSDTDPTNGHLPSQGGKKQGYLGKWVFIIFISLTPQPSEPTVLG</sequence>
<proteinExistence type="predicted"/>
<evidence type="ECO:0000313" key="1">
    <source>
        <dbReference type="EMBL" id="KAK1454305.1"/>
    </source>
</evidence>
<evidence type="ECO:0000313" key="2">
    <source>
        <dbReference type="Proteomes" id="UP001239213"/>
    </source>
</evidence>